<name>A0A9W6XNI0_9STRA</name>
<organism evidence="14 15">
    <name type="scientific">Phytophthora fragariaefolia</name>
    <dbReference type="NCBI Taxonomy" id="1490495"/>
    <lineage>
        <taxon>Eukaryota</taxon>
        <taxon>Sar</taxon>
        <taxon>Stramenopiles</taxon>
        <taxon>Oomycota</taxon>
        <taxon>Peronosporomycetes</taxon>
        <taxon>Peronosporales</taxon>
        <taxon>Peronosporaceae</taxon>
        <taxon>Phytophthora</taxon>
    </lineage>
</organism>
<evidence type="ECO:0000256" key="10">
    <source>
        <dbReference type="ARBA" id="ARBA00022989"/>
    </source>
</evidence>
<feature type="transmembrane region" description="Helical" evidence="13">
    <location>
        <begin position="116"/>
        <end position="136"/>
    </location>
</feature>
<evidence type="ECO:0000256" key="5">
    <source>
        <dbReference type="ARBA" id="ARBA00022448"/>
    </source>
</evidence>
<keyword evidence="15" id="KW-1185">Reference proteome</keyword>
<evidence type="ECO:0000256" key="7">
    <source>
        <dbReference type="ARBA" id="ARBA00022597"/>
    </source>
</evidence>
<feature type="transmembrane region" description="Helical" evidence="13">
    <location>
        <begin position="15"/>
        <end position="39"/>
    </location>
</feature>
<dbReference type="Gene3D" id="1.20.1280.290">
    <property type="match status" value="1"/>
</dbReference>
<dbReference type="GO" id="GO:0005886">
    <property type="term" value="C:plasma membrane"/>
    <property type="evidence" value="ECO:0007669"/>
    <property type="project" value="UniProtKB-SubCell"/>
</dbReference>
<evidence type="ECO:0000256" key="4">
    <source>
        <dbReference type="ARBA" id="ARBA00021741"/>
    </source>
</evidence>
<evidence type="ECO:0000256" key="2">
    <source>
        <dbReference type="ARBA" id="ARBA00004653"/>
    </source>
</evidence>
<feature type="transmembrane region" description="Helical" evidence="13">
    <location>
        <begin position="142"/>
        <end position="164"/>
    </location>
</feature>
<accession>A0A9W6XNI0</accession>
<dbReference type="GO" id="GO:0000139">
    <property type="term" value="C:Golgi membrane"/>
    <property type="evidence" value="ECO:0007669"/>
    <property type="project" value="UniProtKB-SubCell"/>
</dbReference>
<keyword evidence="8 13" id="KW-0812">Transmembrane</keyword>
<comment type="caution">
    <text evidence="14">The sequence shown here is derived from an EMBL/GenBank/DDBJ whole genome shotgun (WGS) entry which is preliminary data.</text>
</comment>
<proteinExistence type="inferred from homology"/>
<evidence type="ECO:0000256" key="8">
    <source>
        <dbReference type="ARBA" id="ARBA00022692"/>
    </source>
</evidence>
<dbReference type="Pfam" id="PF03083">
    <property type="entry name" value="MtN3_slv"/>
    <property type="match status" value="1"/>
</dbReference>
<protein>
    <recommendedName>
        <fullName evidence="4">Sugar transporter SWEET1</fullName>
    </recommendedName>
</protein>
<keyword evidence="11" id="KW-0333">Golgi apparatus</keyword>
<dbReference type="PANTHER" id="PTHR10791:SF30">
    <property type="entry name" value="SUGAR TRANSPORTER SWEET1"/>
    <property type="match status" value="1"/>
</dbReference>
<feature type="transmembrane region" description="Helical" evidence="13">
    <location>
        <begin position="84"/>
        <end position="104"/>
    </location>
</feature>
<dbReference type="EMBL" id="BSXT01001386">
    <property type="protein sequence ID" value="GMF41892.1"/>
    <property type="molecule type" value="Genomic_DNA"/>
</dbReference>
<evidence type="ECO:0000256" key="12">
    <source>
        <dbReference type="ARBA" id="ARBA00023136"/>
    </source>
</evidence>
<evidence type="ECO:0000256" key="9">
    <source>
        <dbReference type="ARBA" id="ARBA00022737"/>
    </source>
</evidence>
<evidence type="ECO:0000256" key="11">
    <source>
        <dbReference type="ARBA" id="ARBA00023034"/>
    </source>
</evidence>
<dbReference type="GO" id="GO:0051119">
    <property type="term" value="F:sugar transmembrane transporter activity"/>
    <property type="evidence" value="ECO:0007669"/>
    <property type="project" value="InterPro"/>
</dbReference>
<keyword evidence="5" id="KW-0813">Transport</keyword>
<dbReference type="OrthoDB" id="409725at2759"/>
<sequence>MIWNRLVYAYVTDSMFPLFATQVFGQLAAIVYNAVYYRWSTTEKRKELRKLYAWAFAMYCALSLYTVLGLLGATYQSNSEVGTYLGYVGIVIDVWMFASPLATLKQVMASKSAASIPINLSLMLFISTSLWVVSGLVDSDYFVAGLNAIGSLLSVIQIVFYVIYRPTGDEDAAQYLEGGEISEVSVVVVTPSAKCRTDAVSIQSPVYKIMSSPMEHRTG</sequence>
<evidence type="ECO:0000313" key="15">
    <source>
        <dbReference type="Proteomes" id="UP001165121"/>
    </source>
</evidence>
<evidence type="ECO:0000256" key="3">
    <source>
        <dbReference type="ARBA" id="ARBA00007809"/>
    </source>
</evidence>
<dbReference type="AlphaFoldDB" id="A0A9W6XNI0"/>
<keyword evidence="12 13" id="KW-0472">Membrane</keyword>
<dbReference type="InterPro" id="IPR004316">
    <property type="entry name" value="SWEET_rpt"/>
</dbReference>
<reference evidence="14" key="1">
    <citation type="submission" date="2023-04" db="EMBL/GenBank/DDBJ databases">
        <title>Phytophthora fragariaefolia NBRC 109709.</title>
        <authorList>
            <person name="Ichikawa N."/>
            <person name="Sato H."/>
            <person name="Tonouchi N."/>
        </authorList>
    </citation>
    <scope>NUCLEOTIDE SEQUENCE</scope>
    <source>
        <strain evidence="14">NBRC 109709</strain>
    </source>
</reference>
<dbReference type="InterPro" id="IPR047664">
    <property type="entry name" value="SWEET"/>
</dbReference>
<keyword evidence="7" id="KW-0762">Sugar transport</keyword>
<comment type="similarity">
    <text evidence="3">Belongs to the SWEET sugar transporter family.</text>
</comment>
<keyword evidence="6" id="KW-1003">Cell membrane</keyword>
<feature type="transmembrane region" description="Helical" evidence="13">
    <location>
        <begin position="51"/>
        <end position="72"/>
    </location>
</feature>
<gene>
    <name evidence="14" type="ORF">Pfra01_001345400</name>
</gene>
<dbReference type="FunFam" id="1.20.1280.290:FF:000004">
    <property type="entry name" value="Sugar transporter SWEET"/>
    <property type="match status" value="1"/>
</dbReference>
<evidence type="ECO:0000313" key="14">
    <source>
        <dbReference type="EMBL" id="GMF41892.1"/>
    </source>
</evidence>
<keyword evidence="9" id="KW-0677">Repeat</keyword>
<keyword evidence="10 13" id="KW-1133">Transmembrane helix</keyword>
<evidence type="ECO:0000256" key="6">
    <source>
        <dbReference type="ARBA" id="ARBA00022475"/>
    </source>
</evidence>
<evidence type="ECO:0000256" key="13">
    <source>
        <dbReference type="SAM" id="Phobius"/>
    </source>
</evidence>
<dbReference type="PANTHER" id="PTHR10791">
    <property type="entry name" value="RAG1-ACTIVATING PROTEIN 1"/>
    <property type="match status" value="1"/>
</dbReference>
<evidence type="ECO:0000256" key="1">
    <source>
        <dbReference type="ARBA" id="ARBA00004651"/>
    </source>
</evidence>
<comment type="subcellular location">
    <subcellularLocation>
        <location evidence="1">Cell membrane</location>
        <topology evidence="1">Multi-pass membrane protein</topology>
    </subcellularLocation>
    <subcellularLocation>
        <location evidence="2">Golgi apparatus membrane</location>
        <topology evidence="2">Multi-pass membrane protein</topology>
    </subcellularLocation>
</comment>
<dbReference type="Proteomes" id="UP001165121">
    <property type="component" value="Unassembled WGS sequence"/>
</dbReference>